<name>A0A2J6RT51_HYAVF</name>
<reference evidence="2 3" key="1">
    <citation type="submission" date="2016-04" db="EMBL/GenBank/DDBJ databases">
        <title>A degradative enzymes factory behind the ericoid mycorrhizal symbiosis.</title>
        <authorList>
            <consortium name="DOE Joint Genome Institute"/>
            <person name="Martino E."/>
            <person name="Morin E."/>
            <person name="Grelet G."/>
            <person name="Kuo A."/>
            <person name="Kohler A."/>
            <person name="Daghino S."/>
            <person name="Barry K."/>
            <person name="Choi C."/>
            <person name="Cichocki N."/>
            <person name="Clum A."/>
            <person name="Copeland A."/>
            <person name="Hainaut M."/>
            <person name="Haridas S."/>
            <person name="Labutti K."/>
            <person name="Lindquist E."/>
            <person name="Lipzen A."/>
            <person name="Khouja H.-R."/>
            <person name="Murat C."/>
            <person name="Ohm R."/>
            <person name="Olson A."/>
            <person name="Spatafora J."/>
            <person name="Veneault-Fourrey C."/>
            <person name="Henrissat B."/>
            <person name="Grigoriev I."/>
            <person name="Martin F."/>
            <person name="Perotto S."/>
        </authorList>
    </citation>
    <scope>NUCLEOTIDE SEQUENCE [LARGE SCALE GENOMIC DNA]</scope>
    <source>
        <strain evidence="2 3">F</strain>
    </source>
</reference>
<dbReference type="Pfam" id="PF00561">
    <property type="entry name" value="Abhydrolase_1"/>
    <property type="match status" value="1"/>
</dbReference>
<dbReference type="Gene3D" id="3.40.50.1820">
    <property type="entry name" value="alpha/beta hydrolase"/>
    <property type="match status" value="1"/>
</dbReference>
<dbReference type="SUPFAM" id="SSF53474">
    <property type="entry name" value="alpha/beta-Hydrolases"/>
    <property type="match status" value="1"/>
</dbReference>
<proteinExistence type="predicted"/>
<dbReference type="InterPro" id="IPR000073">
    <property type="entry name" value="AB_hydrolase_1"/>
</dbReference>
<feature type="domain" description="AB hydrolase-1" evidence="1">
    <location>
        <begin position="48"/>
        <end position="138"/>
    </location>
</feature>
<dbReference type="PANTHER" id="PTHR43433:SF10">
    <property type="entry name" value="AB HYDROLASE-1 DOMAIN-CONTAINING PROTEIN"/>
    <property type="match status" value="1"/>
</dbReference>
<accession>A0A2J6RT51</accession>
<dbReference type="PANTHER" id="PTHR43433">
    <property type="entry name" value="HYDROLASE, ALPHA/BETA FOLD FAMILY PROTEIN"/>
    <property type="match status" value="1"/>
</dbReference>
<dbReference type="Proteomes" id="UP000235786">
    <property type="component" value="Unassembled WGS sequence"/>
</dbReference>
<keyword evidence="3" id="KW-1185">Reference proteome</keyword>
<evidence type="ECO:0000259" key="1">
    <source>
        <dbReference type="Pfam" id="PF00561"/>
    </source>
</evidence>
<gene>
    <name evidence="2" type="ORF">L207DRAFT_582129</name>
</gene>
<evidence type="ECO:0000313" key="3">
    <source>
        <dbReference type="Proteomes" id="UP000235786"/>
    </source>
</evidence>
<sequence length="364" mass="40484">MISPKEDEVIRLISPLKFHRLFTLPANENHGALKVSYSIAGPENGDVPTILFIGGMFCTRWYSIGYEYLAQKEGVRILLIDRPGFGASTPVPLDQRISTFLETVPALLSHLSIPYVSIVSHSAGTIFALNLLSGHPELLSPMRPSITFFAPWVHQSHTSNIPLIAASHLPNPLLNYWDDTIAFILNRVSPTLGVSSGAISSFSGMFKSAEVEKGKQEEAEKKCREARGMTGDVRKELEKMMVKYMFEENMKGGNDEARLCLKSTKGCGWLACEDYPEFVKSTRERWENMVDDGKEKLRVSIVLPEEDMMVGEKGKEYFKECWSQENCGRGVEVECVEIKGTDHDSVTSPENGALGPLFSAVRGQ</sequence>
<dbReference type="AlphaFoldDB" id="A0A2J6RT51"/>
<dbReference type="STRING" id="1149755.A0A2J6RT51"/>
<dbReference type="InterPro" id="IPR029058">
    <property type="entry name" value="AB_hydrolase_fold"/>
</dbReference>
<evidence type="ECO:0000313" key="2">
    <source>
        <dbReference type="EMBL" id="PMD41699.1"/>
    </source>
</evidence>
<organism evidence="2 3">
    <name type="scientific">Hyaloscypha variabilis (strain UAMH 11265 / GT02V1 / F)</name>
    <name type="common">Meliniomyces variabilis</name>
    <dbReference type="NCBI Taxonomy" id="1149755"/>
    <lineage>
        <taxon>Eukaryota</taxon>
        <taxon>Fungi</taxon>
        <taxon>Dikarya</taxon>
        <taxon>Ascomycota</taxon>
        <taxon>Pezizomycotina</taxon>
        <taxon>Leotiomycetes</taxon>
        <taxon>Helotiales</taxon>
        <taxon>Hyaloscyphaceae</taxon>
        <taxon>Hyaloscypha</taxon>
        <taxon>Hyaloscypha variabilis</taxon>
    </lineage>
</organism>
<dbReference type="InterPro" id="IPR050471">
    <property type="entry name" value="AB_hydrolase"/>
</dbReference>
<dbReference type="OrthoDB" id="294702at2759"/>
<protein>
    <recommendedName>
        <fullName evidence="1">AB hydrolase-1 domain-containing protein</fullName>
    </recommendedName>
</protein>
<dbReference type="EMBL" id="KZ613944">
    <property type="protein sequence ID" value="PMD41699.1"/>
    <property type="molecule type" value="Genomic_DNA"/>
</dbReference>